<keyword evidence="3" id="KW-0813">Transport</keyword>
<dbReference type="Proteomes" id="UP000326936">
    <property type="component" value="Chromosome"/>
</dbReference>
<comment type="subcellular location">
    <subcellularLocation>
        <location evidence="1">Cell membrane</location>
        <topology evidence="1">Multi-pass membrane protein</topology>
    </subcellularLocation>
</comment>
<feature type="transmembrane region" description="Helical" evidence="12">
    <location>
        <begin position="203"/>
        <end position="222"/>
    </location>
</feature>
<evidence type="ECO:0000256" key="8">
    <source>
        <dbReference type="ARBA" id="ARBA00022982"/>
    </source>
</evidence>
<dbReference type="OrthoDB" id="9776710at2"/>
<sequence length="378" mass="41083">MFDYETLRLFIWVVIGVLLIGFAIADGFDMGVAALLPILGKNNLERRVMINTIAPHWDGNQVWLITAGGAIFAVWPLVYGAAFSSFYLAMIFVLATLWLRPIGMDYRAKLDSPKWRAACDMALFVSGVTPPIIFGVGFGNLLVGVPFELNPLLMLDYQGGLLDLLTPLPILCGLVSLSMTVTQGATFLQMKTKDVLRMRAQKIATYSAVTTILLFALGGFIASSQSGYIIVGTLVKDAASNPLNKQVVSDAGELLHNFRDFPLLWLLPINAIVSLMLSIWAGVYQRAGLAFSLSSAAIASIIITAGAALFPMIMPSSINPSHSLTLWDATSSQKTLGIIAVVAIVVVPMILSYTAWCYYKMFGRLDNDYVQSNSSSLY</sequence>
<dbReference type="PANTHER" id="PTHR43141:SF5">
    <property type="entry name" value="CYTOCHROME BD-I UBIQUINOL OXIDASE SUBUNIT 2"/>
    <property type="match status" value="1"/>
</dbReference>
<dbReference type="GO" id="GO:0005886">
    <property type="term" value="C:plasma membrane"/>
    <property type="evidence" value="ECO:0007669"/>
    <property type="project" value="UniProtKB-SubCell"/>
</dbReference>
<keyword evidence="4" id="KW-1003">Cell membrane</keyword>
<dbReference type="GO" id="GO:0019646">
    <property type="term" value="P:aerobic electron transport chain"/>
    <property type="evidence" value="ECO:0007669"/>
    <property type="project" value="TreeGrafter"/>
</dbReference>
<dbReference type="GO" id="GO:0070069">
    <property type="term" value="C:cytochrome complex"/>
    <property type="evidence" value="ECO:0007669"/>
    <property type="project" value="TreeGrafter"/>
</dbReference>
<dbReference type="KEGG" id="vaq:FIV01_11670"/>
<dbReference type="PANTHER" id="PTHR43141">
    <property type="entry name" value="CYTOCHROME BD2 SUBUNIT II"/>
    <property type="match status" value="1"/>
</dbReference>
<feature type="transmembrane region" description="Helical" evidence="12">
    <location>
        <begin position="12"/>
        <end position="39"/>
    </location>
</feature>
<evidence type="ECO:0000256" key="2">
    <source>
        <dbReference type="ARBA" id="ARBA00007543"/>
    </source>
</evidence>
<dbReference type="PIRSF" id="PIRSF000267">
    <property type="entry name" value="Cyt_oxidse_sub2"/>
    <property type="match status" value="1"/>
</dbReference>
<gene>
    <name evidence="13" type="primary">cydB2</name>
    <name evidence="13" type="ORF">FIV01_11670</name>
</gene>
<dbReference type="AlphaFoldDB" id="A0A5P9CLB7"/>
<keyword evidence="5" id="KW-0349">Heme</keyword>
<feature type="transmembrane region" description="Helical" evidence="12">
    <location>
        <begin position="338"/>
        <end position="359"/>
    </location>
</feature>
<evidence type="ECO:0000313" key="13">
    <source>
        <dbReference type="EMBL" id="QFT27089.1"/>
    </source>
</evidence>
<keyword evidence="11 12" id="KW-0472">Membrane</keyword>
<feature type="transmembrane region" description="Helical" evidence="12">
    <location>
        <begin position="296"/>
        <end position="318"/>
    </location>
</feature>
<organism evidence="13 14">
    <name type="scientific">Vibrio aquimaris</name>
    <dbReference type="NCBI Taxonomy" id="2587862"/>
    <lineage>
        <taxon>Bacteria</taxon>
        <taxon>Pseudomonadati</taxon>
        <taxon>Pseudomonadota</taxon>
        <taxon>Gammaproteobacteria</taxon>
        <taxon>Vibrionales</taxon>
        <taxon>Vibrionaceae</taxon>
        <taxon>Vibrio</taxon>
    </lineage>
</organism>
<protein>
    <submittedName>
        <fullName evidence="13">Cytochrome bd-I ubiquinol oxidase subunit 2</fullName>
    </submittedName>
</protein>
<dbReference type="Pfam" id="PF02322">
    <property type="entry name" value="Cyt_bd_oxida_II"/>
    <property type="match status" value="1"/>
</dbReference>
<evidence type="ECO:0000256" key="12">
    <source>
        <dbReference type="SAM" id="Phobius"/>
    </source>
</evidence>
<dbReference type="GO" id="GO:0046872">
    <property type="term" value="F:metal ion binding"/>
    <property type="evidence" value="ECO:0007669"/>
    <property type="project" value="UniProtKB-KW"/>
</dbReference>
<evidence type="ECO:0000313" key="14">
    <source>
        <dbReference type="Proteomes" id="UP000326936"/>
    </source>
</evidence>
<proteinExistence type="inferred from homology"/>
<dbReference type="RefSeq" id="WP_152431132.1">
    <property type="nucleotide sequence ID" value="NZ_CBCSDK010000001.1"/>
</dbReference>
<keyword evidence="6 12" id="KW-0812">Transmembrane</keyword>
<evidence type="ECO:0000256" key="1">
    <source>
        <dbReference type="ARBA" id="ARBA00004651"/>
    </source>
</evidence>
<evidence type="ECO:0000256" key="7">
    <source>
        <dbReference type="ARBA" id="ARBA00022723"/>
    </source>
</evidence>
<feature type="transmembrane region" description="Helical" evidence="12">
    <location>
        <begin position="164"/>
        <end position="182"/>
    </location>
</feature>
<keyword evidence="10" id="KW-0408">Iron</keyword>
<evidence type="ECO:0000256" key="4">
    <source>
        <dbReference type="ARBA" id="ARBA00022475"/>
    </source>
</evidence>
<accession>A0A5P9CLB7</accession>
<evidence type="ECO:0000256" key="11">
    <source>
        <dbReference type="ARBA" id="ARBA00023136"/>
    </source>
</evidence>
<evidence type="ECO:0000256" key="3">
    <source>
        <dbReference type="ARBA" id="ARBA00022448"/>
    </source>
</evidence>
<comment type="similarity">
    <text evidence="2">Belongs to the cytochrome ubiquinol oxidase subunit 2 family.</text>
</comment>
<keyword evidence="9 12" id="KW-1133">Transmembrane helix</keyword>
<dbReference type="GO" id="GO:0009055">
    <property type="term" value="F:electron transfer activity"/>
    <property type="evidence" value="ECO:0007669"/>
    <property type="project" value="TreeGrafter"/>
</dbReference>
<evidence type="ECO:0000256" key="6">
    <source>
        <dbReference type="ARBA" id="ARBA00022692"/>
    </source>
</evidence>
<name>A0A5P9CLB7_9VIBR</name>
<evidence type="ECO:0000256" key="10">
    <source>
        <dbReference type="ARBA" id="ARBA00023004"/>
    </source>
</evidence>
<feature type="transmembrane region" description="Helical" evidence="12">
    <location>
        <begin position="121"/>
        <end position="144"/>
    </location>
</feature>
<keyword evidence="8" id="KW-0249">Electron transport</keyword>
<dbReference type="EMBL" id="CP045350">
    <property type="protein sequence ID" value="QFT27089.1"/>
    <property type="molecule type" value="Genomic_DNA"/>
</dbReference>
<dbReference type="InterPro" id="IPR003317">
    <property type="entry name" value="Cyt-d_oxidase_su2"/>
</dbReference>
<evidence type="ECO:0000256" key="9">
    <source>
        <dbReference type="ARBA" id="ARBA00022989"/>
    </source>
</evidence>
<feature type="transmembrane region" description="Helical" evidence="12">
    <location>
        <begin position="84"/>
        <end position="100"/>
    </location>
</feature>
<keyword evidence="14" id="KW-1185">Reference proteome</keyword>
<keyword evidence="7" id="KW-0479">Metal-binding</keyword>
<dbReference type="NCBIfam" id="TIGR00203">
    <property type="entry name" value="cydB"/>
    <property type="match status" value="1"/>
</dbReference>
<reference evidence="13 14" key="1">
    <citation type="submission" date="2019-10" db="EMBL/GenBank/DDBJ databases">
        <title>Complete genome sequence of Vibrio sp. strain THAF100, isolated from non-filtered water from the water column of tank 6 of a marine aquarium containing stony-coral fragments. Water maintained at 26 degree C.</title>
        <authorList>
            <person name="Ruckert C."/>
            <person name="Franco A."/>
            <person name="Kalinowski J."/>
            <person name="Glaeser S."/>
        </authorList>
    </citation>
    <scope>NUCLEOTIDE SEQUENCE [LARGE SCALE GENOMIC DNA]</scope>
    <source>
        <strain evidence="13 14">THAF100</strain>
    </source>
</reference>
<evidence type="ECO:0000256" key="5">
    <source>
        <dbReference type="ARBA" id="ARBA00022617"/>
    </source>
</evidence>
<feature type="transmembrane region" description="Helical" evidence="12">
    <location>
        <begin position="263"/>
        <end position="284"/>
    </location>
</feature>
<dbReference type="GO" id="GO:0016682">
    <property type="term" value="F:oxidoreductase activity, acting on diphenols and related substances as donors, oxygen as acceptor"/>
    <property type="evidence" value="ECO:0007669"/>
    <property type="project" value="TreeGrafter"/>
</dbReference>